<dbReference type="OrthoDB" id="162796at2"/>
<dbReference type="KEGG" id="fsc:FSU_2511"/>
<dbReference type="Proteomes" id="UP000000517">
    <property type="component" value="Chromosome"/>
</dbReference>
<accession>C9RIV6</accession>
<evidence type="ECO:0000313" key="3">
    <source>
        <dbReference type="Proteomes" id="UP000000517"/>
    </source>
</evidence>
<dbReference type="SUPFAM" id="SSF143880">
    <property type="entry name" value="NE0471 N-terminal domain-like"/>
    <property type="match status" value="1"/>
</dbReference>
<keyword evidence="4" id="KW-1185">Reference proteome</keyword>
<evidence type="ECO:0000313" key="4">
    <source>
        <dbReference type="Proteomes" id="UP000001497"/>
    </source>
</evidence>
<reference evidence="2" key="3">
    <citation type="submission" date="2010-08" db="EMBL/GenBank/DDBJ databases">
        <authorList>
            <person name="Durkin A.S."/>
            <person name="Nelson K.E."/>
            <person name="Morrison M."/>
            <person name="Forsberg C.W."/>
            <person name="Wilson D.B."/>
            <person name="Russell J.B."/>
            <person name="Cann I.K.O."/>
            <person name="Mackie R.I."/>
            <person name="White B.A."/>
        </authorList>
    </citation>
    <scope>NUCLEOTIDE SEQUENCE</scope>
    <source>
        <strain evidence="2">S85</strain>
    </source>
</reference>
<dbReference type="RefSeq" id="WP_014546645.1">
    <property type="nucleotide sequence ID" value="NC_013410.1"/>
</dbReference>
<evidence type="ECO:0000313" key="2">
    <source>
        <dbReference type="EMBL" id="ADL26611.1"/>
    </source>
</evidence>
<organism evidence="2 3">
    <name type="scientific">Fibrobacter succinogenes (strain ATCC 19169 / S85)</name>
    <dbReference type="NCBI Taxonomy" id="59374"/>
    <lineage>
        <taxon>Bacteria</taxon>
        <taxon>Pseudomonadati</taxon>
        <taxon>Fibrobacterota</taxon>
        <taxon>Fibrobacteria</taxon>
        <taxon>Fibrobacterales</taxon>
        <taxon>Fibrobacteraceae</taxon>
        <taxon>Fibrobacter</taxon>
    </lineage>
</organism>
<dbReference type="AlphaFoldDB" id="C9RIV6"/>
<dbReference type="KEGG" id="fsu:Fisuc_1988"/>
<proteinExistence type="predicted"/>
<dbReference type="EMBL" id="CP002158">
    <property type="protein sequence ID" value="ADL26611.1"/>
    <property type="molecule type" value="Genomic_DNA"/>
</dbReference>
<dbReference type="InterPro" id="IPR018841">
    <property type="entry name" value="DUF2442"/>
</dbReference>
<gene>
    <name evidence="1" type="ordered locus">Fisuc_1988</name>
    <name evidence="2" type="ordered locus">FSU_2511</name>
</gene>
<dbReference type="EMBL" id="CP001792">
    <property type="protein sequence ID" value="ACX75577.1"/>
    <property type="molecule type" value="Genomic_DNA"/>
</dbReference>
<reference evidence="3" key="2">
    <citation type="submission" date="2010-08" db="EMBL/GenBank/DDBJ databases">
        <title>Complete sequence of Fibrobacter succinogenes subsp. succinogenes S85.</title>
        <authorList>
            <person name="Durkin A.S."/>
            <person name="Nelson K.E."/>
            <person name="Morrison M."/>
            <person name="Forsberg C.W."/>
            <person name="Wilson D.B."/>
            <person name="Russell J.B."/>
            <person name="Cann I.K.O."/>
            <person name="Mackie R.I."/>
            <person name="White B.A."/>
        </authorList>
    </citation>
    <scope>NUCLEOTIDE SEQUENCE [LARGE SCALE GENOMIC DNA]</scope>
    <source>
        <strain evidence="3">ATCC 19169 / S85</strain>
    </source>
</reference>
<evidence type="ECO:0008006" key="5">
    <source>
        <dbReference type="Google" id="ProtNLM"/>
    </source>
</evidence>
<sequence>MLHVIDAKYIDNYKISVTFNDGYHFVADFEKVIKSDHRAIVKQLADLNVFKDFCLQAHTITWSNGVDFAPEFIKSLH</sequence>
<dbReference type="Proteomes" id="UP000001497">
    <property type="component" value="Chromosome"/>
</dbReference>
<dbReference type="InterPro" id="IPR036782">
    <property type="entry name" value="NE0471-like_N"/>
</dbReference>
<dbReference type="HOGENOM" id="CLU_153045_5_0_0"/>
<evidence type="ECO:0000313" key="1">
    <source>
        <dbReference type="EMBL" id="ACX75577.1"/>
    </source>
</evidence>
<reference evidence="1 4" key="1">
    <citation type="submission" date="2009-10" db="EMBL/GenBank/DDBJ databases">
        <title>Complete sequence of Fibrobacter succinogenes subsp. succinogenes S85.</title>
        <authorList>
            <consortium name="US DOE Joint Genome Institute"/>
            <person name="Lucas S."/>
            <person name="Copeland A."/>
            <person name="Lapidus A."/>
            <person name="Glavina del Rio T."/>
            <person name="Tice H."/>
            <person name="Bruce D."/>
            <person name="Goodwin L."/>
            <person name="Pitluck S."/>
            <person name="Chertkov O."/>
            <person name="Detter J.C."/>
            <person name="Han C."/>
            <person name="Tapia R."/>
            <person name="Larimer F."/>
            <person name="Land M."/>
            <person name="Hauser L."/>
            <person name="Kyrpides N."/>
            <person name="Mikhailova N."/>
            <person name="Weimer P.J."/>
            <person name="Stevenson D.M."/>
            <person name="Boyum J."/>
            <person name="Brumm P.I."/>
            <person name="Mead D."/>
        </authorList>
    </citation>
    <scope>NUCLEOTIDE SEQUENCE [LARGE SCALE GENOMIC DNA]</scope>
    <source>
        <strain evidence="4">ATCC 19169 / S85</strain>
        <strain evidence="1">S85</strain>
    </source>
</reference>
<dbReference type="STRING" id="59374.FSU_2511"/>
<dbReference type="Pfam" id="PF10387">
    <property type="entry name" value="DUF2442"/>
    <property type="match status" value="1"/>
</dbReference>
<name>C9RIV6_FIBSS</name>
<protein>
    <recommendedName>
        <fullName evidence="5">DUF2442 domain-containing protein</fullName>
    </recommendedName>
</protein>
<dbReference type="Gene3D" id="3.30.2020.10">
    <property type="entry name" value="NE0471-like N-terminal domain"/>
    <property type="match status" value="1"/>
</dbReference>